<dbReference type="GO" id="GO:0006397">
    <property type="term" value="P:mRNA processing"/>
    <property type="evidence" value="ECO:0007669"/>
    <property type="project" value="EnsemblFungi"/>
</dbReference>
<evidence type="ECO:0000313" key="2">
    <source>
        <dbReference type="Proteomes" id="UP000000591"/>
    </source>
</evidence>
<organism evidence="1 2">
    <name type="scientific">Eremothecium gossypii (strain ATCC 10895 / CBS 109.51 / FGSC 9923 / NRRL Y-1056)</name>
    <name type="common">Yeast</name>
    <name type="synonym">Ashbya gossypii</name>
    <dbReference type="NCBI Taxonomy" id="284811"/>
    <lineage>
        <taxon>Eukaryota</taxon>
        <taxon>Fungi</taxon>
        <taxon>Dikarya</taxon>
        <taxon>Ascomycota</taxon>
        <taxon>Saccharomycotina</taxon>
        <taxon>Saccharomycetes</taxon>
        <taxon>Saccharomycetales</taxon>
        <taxon>Saccharomycetaceae</taxon>
        <taxon>Eremothecium</taxon>
    </lineage>
</organism>
<dbReference type="EMBL" id="AE016817">
    <property type="protein sequence ID" value="AAS51562.2"/>
    <property type="molecule type" value="Genomic_DNA"/>
</dbReference>
<dbReference type="InterPro" id="IPR011990">
    <property type="entry name" value="TPR-like_helical_dom_sf"/>
</dbReference>
<dbReference type="GeneID" id="4619873"/>
<dbReference type="GO" id="GO:0001682">
    <property type="term" value="P:tRNA 5'-leader removal"/>
    <property type="evidence" value="ECO:0007669"/>
    <property type="project" value="EnsemblFungi"/>
</dbReference>
<dbReference type="GO" id="GO:0004526">
    <property type="term" value="F:ribonuclease P activity"/>
    <property type="evidence" value="ECO:0007669"/>
    <property type="project" value="EnsemblFungi"/>
</dbReference>
<evidence type="ECO:0000313" key="1">
    <source>
        <dbReference type="EMBL" id="AAS51562.2"/>
    </source>
</evidence>
<dbReference type="GO" id="GO:0007005">
    <property type="term" value="P:mitochondrion organization"/>
    <property type="evidence" value="ECO:0007669"/>
    <property type="project" value="EnsemblFungi"/>
</dbReference>
<dbReference type="AlphaFoldDB" id="Q75BC4"/>
<dbReference type="FunCoup" id="Q75BC4">
    <property type="interactions" value="302"/>
</dbReference>
<dbReference type="GO" id="GO:0140053">
    <property type="term" value="P:mitochondrial gene expression"/>
    <property type="evidence" value="ECO:0000318"/>
    <property type="project" value="GO_Central"/>
</dbReference>
<dbReference type="GO" id="GO:0045944">
    <property type="term" value="P:positive regulation of transcription by RNA polymerase II"/>
    <property type="evidence" value="ECO:0007669"/>
    <property type="project" value="EnsemblFungi"/>
</dbReference>
<dbReference type="GO" id="GO:0030678">
    <property type="term" value="C:mitochondrial ribonuclease P complex"/>
    <property type="evidence" value="ECO:0007669"/>
    <property type="project" value="EnsemblFungi"/>
</dbReference>
<protein>
    <submittedName>
        <fullName evidence="1">ADL357Cp</fullName>
    </submittedName>
</protein>
<dbReference type="Pfam" id="PF08579">
    <property type="entry name" value="RPM2"/>
    <property type="match status" value="1"/>
</dbReference>
<dbReference type="InterPro" id="IPR013888">
    <property type="entry name" value="RNase_P_Rpm2_mt"/>
</dbReference>
<name>Q75BC4_EREGS</name>
<dbReference type="OrthoDB" id="185373at2759"/>
<keyword evidence="2" id="KW-1185">Reference proteome</keyword>
<dbReference type="OMA" id="GDWDKSY"/>
<reference evidence="1 2" key="1">
    <citation type="journal article" date="2004" name="Science">
        <title>The Ashbya gossypii genome as a tool for mapping the ancient Saccharomyces cerevisiae genome.</title>
        <authorList>
            <person name="Dietrich F.S."/>
            <person name="Voegeli S."/>
            <person name="Brachat S."/>
            <person name="Lerch A."/>
            <person name="Gates K."/>
            <person name="Steiner S."/>
            <person name="Mohr C."/>
            <person name="Pohlmann R."/>
            <person name="Luedi P."/>
            <person name="Choi S."/>
            <person name="Wing R.A."/>
            <person name="Flavier A."/>
            <person name="Gaffney T.D."/>
            <person name="Philippsen P."/>
        </authorList>
    </citation>
    <scope>NUCLEOTIDE SEQUENCE [LARGE SCALE GENOMIC DNA]</scope>
    <source>
        <strain evidence="2">ATCC 10895 / CBS 109.51 / FGSC 9923 / NRRL Y-1056</strain>
    </source>
</reference>
<dbReference type="GO" id="GO:0005634">
    <property type="term" value="C:nucleus"/>
    <property type="evidence" value="ECO:0007669"/>
    <property type="project" value="EnsemblFungi"/>
</dbReference>
<dbReference type="Gene3D" id="1.25.40.10">
    <property type="entry name" value="Tetratricopeptide repeat domain"/>
    <property type="match status" value="1"/>
</dbReference>
<dbReference type="GO" id="GO:0005759">
    <property type="term" value="C:mitochondrial matrix"/>
    <property type="evidence" value="ECO:0007669"/>
    <property type="project" value="EnsemblFungi"/>
</dbReference>
<dbReference type="Proteomes" id="UP000000591">
    <property type="component" value="Chromosome IV"/>
</dbReference>
<dbReference type="GO" id="GO:0097745">
    <property type="term" value="P:mitochondrial tRNA 5'-end processing"/>
    <property type="evidence" value="ECO:0007669"/>
    <property type="project" value="EnsemblFungi"/>
</dbReference>
<dbReference type="GO" id="GO:0002181">
    <property type="term" value="P:cytoplasmic translation"/>
    <property type="evidence" value="ECO:0007669"/>
    <property type="project" value="EnsemblFungi"/>
</dbReference>
<dbReference type="HOGENOM" id="CLU_270952_0_0_1"/>
<accession>Q75BC4</accession>
<dbReference type="STRING" id="284811.Q75BC4"/>
<dbReference type="eggNOG" id="ENOG502S4M0">
    <property type="taxonomic scope" value="Eukaryota"/>
</dbReference>
<dbReference type="InParanoid" id="Q75BC4"/>
<dbReference type="KEGG" id="ago:AGOS_ADL357C"/>
<dbReference type="GO" id="GO:0003729">
    <property type="term" value="F:mRNA binding"/>
    <property type="evidence" value="ECO:0000318"/>
    <property type="project" value="GO_Central"/>
</dbReference>
<reference evidence="2" key="2">
    <citation type="journal article" date="2013" name="G3 (Bethesda)">
        <title>Genomes of Ashbya fungi isolated from insects reveal four mating-type loci, numerous translocations, lack of transposons, and distinct gene duplications.</title>
        <authorList>
            <person name="Dietrich F.S."/>
            <person name="Voegeli S."/>
            <person name="Kuo S."/>
            <person name="Philippsen P."/>
        </authorList>
    </citation>
    <scope>GENOME REANNOTATION</scope>
    <source>
        <strain evidence="2">ATCC 10895 / CBS 109.51 / FGSC 9923 / NRRL Y-1056</strain>
    </source>
</reference>
<proteinExistence type="predicted"/>
<dbReference type="GO" id="GO:0005739">
    <property type="term" value="C:mitochondrion"/>
    <property type="evidence" value="ECO:0000318"/>
    <property type="project" value="GO_Central"/>
</dbReference>
<gene>
    <name evidence="1" type="ORF">AGOS_ADL357C</name>
</gene>
<sequence length="1176" mass="134821">MAFKTFKYKLYSKGYHSAAQKPATSFFDSSYQYLKQNQGLVSLDTAISQPFNGYLNPHPVVVAGVNYTNVQEVLELADEEGNRLREETEEAPAGTLTARPRALIRRNSDSFQFLTLPGLQKSDFNPRYSQCFYTSAAAPGDAEGLHTAAEPQPDVRFQEDLPPWQLDREPCLNEKTFLATSIKEIKTCMENEDYNKVNCIYQALKRNGIVPPVNTFEQVLCAIKLRDMDADDPEGKMVQLLNCYQDLVSNKLKPTTEIYTIVIGSLLERAATTKVLKEGLGEDFFKIALDLFFASNYTHTRGFNQELLDRILLGANLYPGHIKYSMLTSLVNDSLEYEKTEFYYISMINYARECKDATRLKALYDEFREATKSNDRLRTYQYEVYSMVVAGLVSLDSLEVAVKLLDRLLTQIRSTDGLDSCQTLVLSNFLLAVARNNPKTAYKLWTQFQQHSWVPEFSYEFYLAMLESSIEDMDVARNVYMYLYGMKPDFRKDPASFKEYLLYPRNKGHVLSALLHQSMQHSDKELINRLLEESICKRLPFKIDLYGPIFAYLKSIEIPPTYLLRFIECHGTLLTSLTGSEQFIFLQALVTYFSSYDLLKSVTEMSFFRDVCASFDITVSDTIPYNGLAACFEALWKAPQKIEHYGNVLELHALLITRIYDPALSQYKISAPVVQELKSKVTERFQKLASNFRRLHLDSTRCPAEVSQAVKIVRLPTETQNYFTNPGDWDKTYPLSLSILLSVDLHAGIREFSRLLKDGYCFDFETYKSLIHYRYVDDHVVSKSLELCPSNKSSKEELCDLLVTCTPARALNELILSNPSFQSEIRPYLSDSSLLEILRHCADIDFFITSVGFPENFKSIAAAAEFRRTIEYLYVRLLKSKRYTEIISFNKITSVLDLTVLMKACIRTGAYEAYLNLKKQFGREYKAELVAIHAEYLVNIFKFDEAVALVENAAVKTTAARDVSSFAQFIQSFSKEVKTNENVENTLQLANALCSLRSLEEMNDLYESVVSSKQHPLVDGTNIAFAVKLELLEQMLNNLHDALPFLDLKSEDCKKHVMERLNNYLLFRNRFHLPNARKEDLLQLMTIWSFVAPEAIDNLFNELVETLYASGTSPQKHLYVNDGFVLPCDRSLANTLVDWIKTFYQQEHNPENLIKVENFQQVLGNFYTGKDIMTFI</sequence>
<dbReference type="RefSeq" id="NP_983738.2">
    <property type="nucleotide sequence ID" value="NM_209091.2"/>
</dbReference>